<dbReference type="AlphaFoldDB" id="M1N0E6"/>
<protein>
    <submittedName>
        <fullName evidence="2">Uncharacterized protein</fullName>
    </submittedName>
</protein>
<reference evidence="2 3" key="1">
    <citation type="submission" date="2013-02" db="EMBL/GenBank/DDBJ databases">
        <title>Genome sequence of Clostridium saccharoperbutylacetonicum N1-4(HMT).</title>
        <authorList>
            <person name="Poehlein A."/>
            <person name="Daniel R."/>
        </authorList>
    </citation>
    <scope>NUCLEOTIDE SEQUENCE [LARGE SCALE GENOMIC DNA]</scope>
    <source>
        <strain evidence="3">N1-4(HMT)</strain>
    </source>
</reference>
<evidence type="ECO:0000256" key="1">
    <source>
        <dbReference type="SAM" id="MobiDB-lite"/>
    </source>
</evidence>
<feature type="compositionally biased region" description="Polar residues" evidence="1">
    <location>
        <begin position="1"/>
        <end position="29"/>
    </location>
</feature>
<dbReference type="HOGENOM" id="CLU_194374_0_0_9"/>
<dbReference type="KEGG" id="csr:Cspa_c32860"/>
<feature type="compositionally biased region" description="Polar residues" evidence="1">
    <location>
        <begin position="66"/>
        <end position="76"/>
    </location>
</feature>
<feature type="region of interest" description="Disordered" evidence="1">
    <location>
        <begin position="1"/>
        <end position="76"/>
    </location>
</feature>
<sequence length="76" mass="8406">MKNEIKNQSNNFASFTSVSPNATDLQSNVKGGRTSSDKKDAGNNEWSSVPLTYDKEDSTQKKEKTATNNQWCSTSK</sequence>
<dbReference type="PATRIC" id="fig|931276.5.peg.3310"/>
<accession>M1N0E6</accession>
<dbReference type="EMBL" id="CP004121">
    <property type="protein sequence ID" value="AGF57047.1"/>
    <property type="molecule type" value="Genomic_DNA"/>
</dbReference>
<evidence type="ECO:0000313" key="2">
    <source>
        <dbReference type="EMBL" id="AGF57047.1"/>
    </source>
</evidence>
<dbReference type="STRING" id="36745.CLSAP_30530"/>
<evidence type="ECO:0000313" key="3">
    <source>
        <dbReference type="Proteomes" id="UP000011728"/>
    </source>
</evidence>
<organism evidence="2 3">
    <name type="scientific">Clostridium saccharoperbutylacetonicum N1-4(HMT)</name>
    <dbReference type="NCBI Taxonomy" id="931276"/>
    <lineage>
        <taxon>Bacteria</taxon>
        <taxon>Bacillati</taxon>
        <taxon>Bacillota</taxon>
        <taxon>Clostridia</taxon>
        <taxon>Eubacteriales</taxon>
        <taxon>Clostridiaceae</taxon>
        <taxon>Clostridium</taxon>
    </lineage>
</organism>
<keyword evidence="3" id="KW-1185">Reference proteome</keyword>
<dbReference type="OrthoDB" id="1937427at2"/>
<gene>
    <name evidence="2" type="ORF">Cspa_c32860</name>
</gene>
<dbReference type="eggNOG" id="ENOG50324RR">
    <property type="taxonomic scope" value="Bacteria"/>
</dbReference>
<dbReference type="RefSeq" id="WP_015393365.1">
    <property type="nucleotide sequence ID" value="NC_020291.1"/>
</dbReference>
<feature type="compositionally biased region" description="Basic and acidic residues" evidence="1">
    <location>
        <begin position="53"/>
        <end position="65"/>
    </location>
</feature>
<name>M1N0E6_9CLOT</name>
<dbReference type="Proteomes" id="UP000011728">
    <property type="component" value="Chromosome"/>
</dbReference>
<proteinExistence type="predicted"/>